<sequence>MKVLLTGATGFIGSKLLPVLTQEKYDVYTIGRSNLDYAKHTKLDLKDNFAIENLMQSLKPDICLNLAWFVKHKIYWNSDENLDCLSLSTKLMKEFYKNNPNGIFYGFGTFYQYLHDTHIGNNLYTKSKIKTYEILKDFASLSNYKTSWGFIHNVYGKGEPSEKIISYLITKLRNKEEVFVQNPFNKFDFINVVDIANQIFYAIKNNYIGDFDICYGTSFTTQEIAYMICDILNVSKDLIKINHQSDQKFEISSKPLDIYKNINIKDRLCEMIDNL</sequence>
<dbReference type="InterPro" id="IPR036291">
    <property type="entry name" value="NAD(P)-bd_dom_sf"/>
</dbReference>
<dbReference type="EMBL" id="CP029077">
    <property type="protein sequence ID" value="QED23879.1"/>
    <property type="molecule type" value="Genomic_DNA"/>
</dbReference>
<reference evidence="2 3" key="1">
    <citation type="journal article" date="2019" name="ISME J.">
        <title>Deianiraea, an extracellular bacterium associated with the ciliate Paramecium, suggests an alternative scenario for the evolution of Rickettsiales.</title>
        <authorList>
            <person name="Castelli M."/>
            <person name="Sabaneyeva E."/>
            <person name="Lanzoni O."/>
            <person name="Lebedeva N."/>
            <person name="Floriano A.M."/>
            <person name="Gaiarsa S."/>
            <person name="Benken K."/>
            <person name="Modeo L."/>
            <person name="Bandi C."/>
            <person name="Potekhin A."/>
            <person name="Sassera D."/>
            <person name="Petroni G."/>
        </authorList>
    </citation>
    <scope>NUCLEOTIDE SEQUENCE [LARGE SCALE GENOMIC DNA]</scope>
    <source>
        <strain evidence="2">CyL4-1</strain>
    </source>
</reference>
<dbReference type="InterPro" id="IPR050177">
    <property type="entry name" value="Lipid_A_modif_metabolic_enz"/>
</dbReference>
<dbReference type="RefSeq" id="WP_146821337.1">
    <property type="nucleotide sequence ID" value="NZ_CP029077.1"/>
</dbReference>
<organism evidence="2 3">
    <name type="scientific">Candidatus Deianiraea vastatrix</name>
    <dbReference type="NCBI Taxonomy" id="2163644"/>
    <lineage>
        <taxon>Bacteria</taxon>
        <taxon>Pseudomonadati</taxon>
        <taxon>Pseudomonadota</taxon>
        <taxon>Alphaproteobacteria</taxon>
        <taxon>Rickettsiales</taxon>
        <taxon>Candidatus Deianiraeaceae</taxon>
        <taxon>Candidatus Deianiraea</taxon>
    </lineage>
</organism>
<evidence type="ECO:0000259" key="1">
    <source>
        <dbReference type="Pfam" id="PF01370"/>
    </source>
</evidence>
<evidence type="ECO:0000313" key="3">
    <source>
        <dbReference type="Proteomes" id="UP000321934"/>
    </source>
</evidence>
<proteinExistence type="predicted"/>
<evidence type="ECO:0000313" key="2">
    <source>
        <dbReference type="EMBL" id="QED23879.1"/>
    </source>
</evidence>
<dbReference type="PANTHER" id="PTHR43245:SF13">
    <property type="entry name" value="UDP-D-APIOSE_UDP-D-XYLOSE SYNTHASE 2"/>
    <property type="match status" value="1"/>
</dbReference>
<dbReference type="Proteomes" id="UP000321934">
    <property type="component" value="Chromosome"/>
</dbReference>
<gene>
    <name evidence="2" type="ORF">Deia_01098</name>
</gene>
<dbReference type="Pfam" id="PF01370">
    <property type="entry name" value="Epimerase"/>
    <property type="match status" value="1"/>
</dbReference>
<dbReference type="InterPro" id="IPR001509">
    <property type="entry name" value="Epimerase_deHydtase"/>
</dbReference>
<dbReference type="PANTHER" id="PTHR43245">
    <property type="entry name" value="BIFUNCTIONAL POLYMYXIN RESISTANCE PROTEIN ARNA"/>
    <property type="match status" value="1"/>
</dbReference>
<dbReference type="AlphaFoldDB" id="A0A5B8XG61"/>
<keyword evidence="3" id="KW-1185">Reference proteome</keyword>
<dbReference type="OrthoDB" id="7305551at2"/>
<feature type="domain" description="NAD-dependent epimerase/dehydratase" evidence="1">
    <location>
        <begin position="3"/>
        <end position="205"/>
    </location>
</feature>
<dbReference type="Gene3D" id="3.40.50.720">
    <property type="entry name" value="NAD(P)-binding Rossmann-like Domain"/>
    <property type="match status" value="1"/>
</dbReference>
<name>A0A5B8XG61_9RICK</name>
<accession>A0A5B8XG61</accession>
<dbReference type="SUPFAM" id="SSF51735">
    <property type="entry name" value="NAD(P)-binding Rossmann-fold domains"/>
    <property type="match status" value="1"/>
</dbReference>
<protein>
    <submittedName>
        <fullName evidence="2">Nucleoside-diphosphate-sugar epimerase/dehydratase</fullName>
    </submittedName>
</protein>